<dbReference type="STRING" id="286727.SAMN02982917_5449"/>
<keyword evidence="4 9" id="KW-0812">Transmembrane</keyword>
<dbReference type="PANTHER" id="PTHR11795:SF450">
    <property type="entry name" value="ABC TRANSPORTER PERMEASE PROTEIN"/>
    <property type="match status" value="1"/>
</dbReference>
<keyword evidence="5" id="KW-0029">Amino-acid transport</keyword>
<dbReference type="EMBL" id="FXAK01000007">
    <property type="protein sequence ID" value="SMF82974.1"/>
    <property type="molecule type" value="Genomic_DNA"/>
</dbReference>
<dbReference type="OrthoDB" id="9778908at2"/>
<feature type="transmembrane region" description="Helical" evidence="9">
    <location>
        <begin position="265"/>
        <end position="283"/>
    </location>
</feature>
<accession>A0A1X7HAS7</accession>
<evidence type="ECO:0000256" key="9">
    <source>
        <dbReference type="SAM" id="Phobius"/>
    </source>
</evidence>
<comment type="similarity">
    <text evidence="8">Belongs to the binding-protein-dependent transport system permease family. LivHM subfamily.</text>
</comment>
<protein>
    <submittedName>
        <fullName evidence="10">Amino acid/amide ABC transporter membrane protein 1, HAAT family</fullName>
    </submittedName>
</protein>
<evidence type="ECO:0000256" key="4">
    <source>
        <dbReference type="ARBA" id="ARBA00022692"/>
    </source>
</evidence>
<keyword evidence="2" id="KW-0813">Transport</keyword>
<proteinExistence type="inferred from homology"/>
<feature type="transmembrane region" description="Helical" evidence="9">
    <location>
        <begin position="6"/>
        <end position="30"/>
    </location>
</feature>
<feature type="transmembrane region" description="Helical" evidence="9">
    <location>
        <begin position="141"/>
        <end position="159"/>
    </location>
</feature>
<evidence type="ECO:0000256" key="2">
    <source>
        <dbReference type="ARBA" id="ARBA00022448"/>
    </source>
</evidence>
<dbReference type="GO" id="GO:0006865">
    <property type="term" value="P:amino acid transport"/>
    <property type="evidence" value="ECO:0007669"/>
    <property type="project" value="UniProtKB-KW"/>
</dbReference>
<evidence type="ECO:0000256" key="1">
    <source>
        <dbReference type="ARBA" id="ARBA00004651"/>
    </source>
</evidence>
<dbReference type="Proteomes" id="UP000192936">
    <property type="component" value="Unassembled WGS sequence"/>
</dbReference>
<evidence type="ECO:0000256" key="7">
    <source>
        <dbReference type="ARBA" id="ARBA00023136"/>
    </source>
</evidence>
<dbReference type="InterPro" id="IPR001851">
    <property type="entry name" value="ABC_transp_permease"/>
</dbReference>
<evidence type="ECO:0000256" key="3">
    <source>
        <dbReference type="ARBA" id="ARBA00022475"/>
    </source>
</evidence>
<evidence type="ECO:0000313" key="10">
    <source>
        <dbReference type="EMBL" id="SMF82974.1"/>
    </source>
</evidence>
<dbReference type="RefSeq" id="WP_085090203.1">
    <property type="nucleotide sequence ID" value="NZ_FXAK01000007.1"/>
</dbReference>
<evidence type="ECO:0000256" key="8">
    <source>
        <dbReference type="ARBA" id="ARBA00037998"/>
    </source>
</evidence>
<dbReference type="CDD" id="cd06582">
    <property type="entry name" value="TM_PBP1_LivH_like"/>
    <property type="match status" value="1"/>
</dbReference>
<dbReference type="InterPro" id="IPR052157">
    <property type="entry name" value="BCAA_transport_permease"/>
</dbReference>
<keyword evidence="7 9" id="KW-0472">Membrane</keyword>
<gene>
    <name evidence="10" type="ORF">SAMN02982917_5449</name>
</gene>
<evidence type="ECO:0000313" key="11">
    <source>
        <dbReference type="Proteomes" id="UP000192936"/>
    </source>
</evidence>
<name>A0A1X7HAS7_9PROT</name>
<keyword evidence="6 9" id="KW-1133">Transmembrane helix</keyword>
<feature type="transmembrane region" description="Helical" evidence="9">
    <location>
        <begin position="188"/>
        <end position="211"/>
    </location>
</feature>
<dbReference type="GO" id="GO:0005886">
    <property type="term" value="C:plasma membrane"/>
    <property type="evidence" value="ECO:0007669"/>
    <property type="project" value="UniProtKB-SubCell"/>
</dbReference>
<sequence length="291" mass="29632">MFAELLQYLLSGLTIGAIYALAGLGFSIIYNASHVINFAQGEFIMIGGMASATLTASGVPLPLAILIGCGGAMLVGVAVAKFAVERARNASTVTLIIITIGASIFLRGVAELVWGKDFKRLDAFSGETPIQVLGASMQPQSLWVVGTAAVLIVAIGLFFNRTLTGKAILATSHNRLAAQLVGIDVKRVVLASFALSAALGAVGGAVVAPITFSYTEMGIMLGLKGFTAAVLGGLGNGPGAVVGGVIVGVAEALGAGYISSAYKDAIAFVIILAVLLFMPNGLFGKRGTERV</sequence>
<comment type="subcellular location">
    <subcellularLocation>
        <location evidence="1">Cell membrane</location>
        <topology evidence="1">Multi-pass membrane protein</topology>
    </subcellularLocation>
</comment>
<dbReference type="GO" id="GO:0022857">
    <property type="term" value="F:transmembrane transporter activity"/>
    <property type="evidence" value="ECO:0007669"/>
    <property type="project" value="InterPro"/>
</dbReference>
<evidence type="ECO:0000256" key="5">
    <source>
        <dbReference type="ARBA" id="ARBA00022970"/>
    </source>
</evidence>
<dbReference type="Pfam" id="PF02653">
    <property type="entry name" value="BPD_transp_2"/>
    <property type="match status" value="1"/>
</dbReference>
<feature type="transmembrane region" description="Helical" evidence="9">
    <location>
        <begin position="91"/>
        <end position="110"/>
    </location>
</feature>
<dbReference type="PANTHER" id="PTHR11795">
    <property type="entry name" value="BRANCHED-CHAIN AMINO ACID TRANSPORT SYSTEM PERMEASE PROTEIN LIVH"/>
    <property type="match status" value="1"/>
</dbReference>
<keyword evidence="3" id="KW-1003">Cell membrane</keyword>
<evidence type="ECO:0000256" key="6">
    <source>
        <dbReference type="ARBA" id="ARBA00022989"/>
    </source>
</evidence>
<dbReference type="AlphaFoldDB" id="A0A1X7HAS7"/>
<organism evidence="10 11">
    <name type="scientific">Azospirillum oryzae</name>
    <dbReference type="NCBI Taxonomy" id="286727"/>
    <lineage>
        <taxon>Bacteria</taxon>
        <taxon>Pseudomonadati</taxon>
        <taxon>Pseudomonadota</taxon>
        <taxon>Alphaproteobacteria</taxon>
        <taxon>Rhodospirillales</taxon>
        <taxon>Azospirillaceae</taxon>
        <taxon>Azospirillum</taxon>
    </lineage>
</organism>
<feature type="transmembrane region" description="Helical" evidence="9">
    <location>
        <begin position="65"/>
        <end position="84"/>
    </location>
</feature>
<reference evidence="10 11" key="1">
    <citation type="submission" date="2017-04" db="EMBL/GenBank/DDBJ databases">
        <authorList>
            <person name="Afonso C.L."/>
            <person name="Miller P.J."/>
            <person name="Scott M.A."/>
            <person name="Spackman E."/>
            <person name="Goraichik I."/>
            <person name="Dimitrov K.M."/>
            <person name="Suarez D.L."/>
            <person name="Swayne D.E."/>
        </authorList>
    </citation>
    <scope>NUCLEOTIDE SEQUENCE [LARGE SCALE GENOMIC DNA]</scope>
    <source>
        <strain evidence="10 11">A2P</strain>
    </source>
</reference>